<gene>
    <name evidence="2" type="ORF">CRG98_029872</name>
</gene>
<comment type="caution">
    <text evidence="2">The sequence shown here is derived from an EMBL/GenBank/DDBJ whole genome shotgun (WGS) entry which is preliminary data.</text>
</comment>
<dbReference type="EMBL" id="PGOL01002213">
    <property type="protein sequence ID" value="PKI49724.1"/>
    <property type="molecule type" value="Genomic_DNA"/>
</dbReference>
<evidence type="ECO:0000313" key="2">
    <source>
        <dbReference type="EMBL" id="PKI49724.1"/>
    </source>
</evidence>
<proteinExistence type="predicted"/>
<name>A0A2I0J0G5_PUNGR</name>
<evidence type="ECO:0000256" key="1">
    <source>
        <dbReference type="SAM" id="Phobius"/>
    </source>
</evidence>
<protein>
    <submittedName>
        <fullName evidence="2">Uncharacterized protein</fullName>
    </submittedName>
</protein>
<organism evidence="2 3">
    <name type="scientific">Punica granatum</name>
    <name type="common">Pomegranate</name>
    <dbReference type="NCBI Taxonomy" id="22663"/>
    <lineage>
        <taxon>Eukaryota</taxon>
        <taxon>Viridiplantae</taxon>
        <taxon>Streptophyta</taxon>
        <taxon>Embryophyta</taxon>
        <taxon>Tracheophyta</taxon>
        <taxon>Spermatophyta</taxon>
        <taxon>Magnoliopsida</taxon>
        <taxon>eudicotyledons</taxon>
        <taxon>Gunneridae</taxon>
        <taxon>Pentapetalae</taxon>
        <taxon>rosids</taxon>
        <taxon>malvids</taxon>
        <taxon>Myrtales</taxon>
        <taxon>Lythraceae</taxon>
        <taxon>Punica</taxon>
    </lineage>
</organism>
<sequence>MGETYPYRCSSTTLMSFMASIHSELATGYVEGGAHPRPGHDEVLPRWVQWLWAALLGAQDGLLSTASFIMVLTGVVGFLARVLGKEVGEFVNVSIDYDPKLTQIKQVCRRGQVLAGDGGDDIREGETPGTLVGCKDQGLCLRGGGDHAPVVGLSYQDVLSEYTGGAGSS</sequence>
<keyword evidence="3" id="KW-1185">Reference proteome</keyword>
<dbReference type="AlphaFoldDB" id="A0A2I0J0G5"/>
<dbReference type="STRING" id="22663.A0A2I0J0G5"/>
<evidence type="ECO:0000313" key="3">
    <source>
        <dbReference type="Proteomes" id="UP000233551"/>
    </source>
</evidence>
<keyword evidence="1" id="KW-0812">Transmembrane</keyword>
<reference evidence="2 3" key="1">
    <citation type="submission" date="2017-11" db="EMBL/GenBank/DDBJ databases">
        <title>De-novo sequencing of pomegranate (Punica granatum L.) genome.</title>
        <authorList>
            <person name="Akparov Z."/>
            <person name="Amiraslanov A."/>
            <person name="Hajiyeva S."/>
            <person name="Abbasov M."/>
            <person name="Kaur K."/>
            <person name="Hamwieh A."/>
            <person name="Solovyev V."/>
            <person name="Salamov A."/>
            <person name="Braich B."/>
            <person name="Kosarev P."/>
            <person name="Mahmoud A."/>
            <person name="Hajiyev E."/>
            <person name="Babayeva S."/>
            <person name="Izzatullayeva V."/>
            <person name="Mammadov A."/>
            <person name="Mammadov A."/>
            <person name="Sharifova S."/>
            <person name="Ojaghi J."/>
            <person name="Eynullazada K."/>
            <person name="Bayramov B."/>
            <person name="Abdulazimova A."/>
            <person name="Shahmuradov I."/>
        </authorList>
    </citation>
    <scope>NUCLEOTIDE SEQUENCE [LARGE SCALE GENOMIC DNA]</scope>
    <source>
        <strain evidence="3">cv. AG2017</strain>
        <tissue evidence="2">Leaf</tissue>
    </source>
</reference>
<feature type="transmembrane region" description="Helical" evidence="1">
    <location>
        <begin position="61"/>
        <end position="80"/>
    </location>
</feature>
<keyword evidence="1" id="KW-1133">Transmembrane helix</keyword>
<dbReference type="Proteomes" id="UP000233551">
    <property type="component" value="Unassembled WGS sequence"/>
</dbReference>
<keyword evidence="1" id="KW-0472">Membrane</keyword>
<accession>A0A2I0J0G5</accession>